<feature type="region of interest" description="Disordered" evidence="1">
    <location>
        <begin position="1"/>
        <end position="26"/>
    </location>
</feature>
<reference evidence="2" key="1">
    <citation type="journal article" date="2020" name="Nat. Commun.">
        <title>Large-scale genome sequencing of mycorrhizal fungi provides insights into the early evolution of symbiotic traits.</title>
        <authorList>
            <person name="Miyauchi S."/>
            <person name="Kiss E."/>
            <person name="Kuo A."/>
            <person name="Drula E."/>
            <person name="Kohler A."/>
            <person name="Sanchez-Garcia M."/>
            <person name="Morin E."/>
            <person name="Andreopoulos B."/>
            <person name="Barry K.W."/>
            <person name="Bonito G."/>
            <person name="Buee M."/>
            <person name="Carver A."/>
            <person name="Chen C."/>
            <person name="Cichocki N."/>
            <person name="Clum A."/>
            <person name="Culley D."/>
            <person name="Crous P.W."/>
            <person name="Fauchery L."/>
            <person name="Girlanda M."/>
            <person name="Hayes R.D."/>
            <person name="Keri Z."/>
            <person name="LaButti K."/>
            <person name="Lipzen A."/>
            <person name="Lombard V."/>
            <person name="Magnuson J."/>
            <person name="Maillard F."/>
            <person name="Murat C."/>
            <person name="Nolan M."/>
            <person name="Ohm R.A."/>
            <person name="Pangilinan J."/>
            <person name="Pereira M.F."/>
            <person name="Perotto S."/>
            <person name="Peter M."/>
            <person name="Pfister S."/>
            <person name="Riley R."/>
            <person name="Sitrit Y."/>
            <person name="Stielow J.B."/>
            <person name="Szollosi G."/>
            <person name="Zifcakova L."/>
            <person name="Stursova M."/>
            <person name="Spatafora J.W."/>
            <person name="Tedersoo L."/>
            <person name="Vaario L.M."/>
            <person name="Yamada A."/>
            <person name="Yan M."/>
            <person name="Wang P."/>
            <person name="Xu J."/>
            <person name="Bruns T."/>
            <person name="Baldrian P."/>
            <person name="Vilgalys R."/>
            <person name="Dunand C."/>
            <person name="Henrissat B."/>
            <person name="Grigoriev I.V."/>
            <person name="Hibbett D."/>
            <person name="Nagy L.G."/>
            <person name="Martin F.M."/>
        </authorList>
    </citation>
    <scope>NUCLEOTIDE SEQUENCE</scope>
    <source>
        <strain evidence="2">UP504</strain>
    </source>
</reference>
<dbReference type="EMBL" id="MU128950">
    <property type="protein sequence ID" value="KAF9515405.1"/>
    <property type="molecule type" value="Genomic_DNA"/>
</dbReference>
<feature type="region of interest" description="Disordered" evidence="1">
    <location>
        <begin position="60"/>
        <end position="82"/>
    </location>
</feature>
<dbReference type="Proteomes" id="UP000886523">
    <property type="component" value="Unassembled WGS sequence"/>
</dbReference>
<sequence>MATHDESPVSLPMAESPPPPPLSSASQKLRCDAIINAYTPSQNAGASAHAQVCAQVDPRSGHSVTLSAGSPAPHVVTASPRGSPQKSCWYMVFIGRETGVFNHCSEQEALQRYMDYMQDWEGLEVQQLVDDTTHLMMTHH</sequence>
<proteinExistence type="predicted"/>
<organism evidence="2 3">
    <name type="scientific">Hydnum rufescens UP504</name>
    <dbReference type="NCBI Taxonomy" id="1448309"/>
    <lineage>
        <taxon>Eukaryota</taxon>
        <taxon>Fungi</taxon>
        <taxon>Dikarya</taxon>
        <taxon>Basidiomycota</taxon>
        <taxon>Agaricomycotina</taxon>
        <taxon>Agaricomycetes</taxon>
        <taxon>Cantharellales</taxon>
        <taxon>Hydnaceae</taxon>
        <taxon>Hydnum</taxon>
    </lineage>
</organism>
<dbReference type="AlphaFoldDB" id="A0A9P6B0S5"/>
<gene>
    <name evidence="2" type="ORF">BS47DRAFT_1360985</name>
</gene>
<evidence type="ECO:0000256" key="1">
    <source>
        <dbReference type="SAM" id="MobiDB-lite"/>
    </source>
</evidence>
<keyword evidence="3" id="KW-1185">Reference proteome</keyword>
<protein>
    <submittedName>
        <fullName evidence="2">Uncharacterized protein</fullName>
    </submittedName>
</protein>
<comment type="caution">
    <text evidence="2">The sequence shown here is derived from an EMBL/GenBank/DDBJ whole genome shotgun (WGS) entry which is preliminary data.</text>
</comment>
<evidence type="ECO:0000313" key="3">
    <source>
        <dbReference type="Proteomes" id="UP000886523"/>
    </source>
</evidence>
<name>A0A9P6B0S5_9AGAM</name>
<accession>A0A9P6B0S5</accession>
<evidence type="ECO:0000313" key="2">
    <source>
        <dbReference type="EMBL" id="KAF9515405.1"/>
    </source>
</evidence>